<reference evidence="3" key="1">
    <citation type="submission" date="2013-02" db="EMBL/GenBank/DDBJ databases">
        <authorList>
            <person name="Hughes D."/>
        </authorList>
    </citation>
    <scope>NUCLEOTIDE SEQUENCE</scope>
    <source>
        <strain>Durham</strain>
        <strain evidence="3">NC isolate 2 -- Noor lab</strain>
    </source>
</reference>
<organism evidence="2 3">
    <name type="scientific">Megaselia scalaris</name>
    <name type="common">Humpbacked fly</name>
    <name type="synonym">Phora scalaris</name>
    <dbReference type="NCBI Taxonomy" id="36166"/>
    <lineage>
        <taxon>Eukaryota</taxon>
        <taxon>Metazoa</taxon>
        <taxon>Ecdysozoa</taxon>
        <taxon>Arthropoda</taxon>
        <taxon>Hexapoda</taxon>
        <taxon>Insecta</taxon>
        <taxon>Pterygota</taxon>
        <taxon>Neoptera</taxon>
        <taxon>Endopterygota</taxon>
        <taxon>Diptera</taxon>
        <taxon>Brachycera</taxon>
        <taxon>Muscomorpha</taxon>
        <taxon>Platypezoidea</taxon>
        <taxon>Phoridae</taxon>
        <taxon>Megaseliini</taxon>
        <taxon>Megaselia</taxon>
    </lineage>
</organism>
<dbReference type="HOGENOM" id="CLU_1490654_0_0_1"/>
<dbReference type="InterPro" id="IPR002557">
    <property type="entry name" value="Chitin-bd_dom"/>
</dbReference>
<accession>T1GBK9</accession>
<dbReference type="GO" id="GO:0008061">
    <property type="term" value="F:chitin binding"/>
    <property type="evidence" value="ECO:0007669"/>
    <property type="project" value="InterPro"/>
</dbReference>
<dbReference type="Gene3D" id="2.170.140.10">
    <property type="entry name" value="Chitin binding domain"/>
    <property type="match status" value="1"/>
</dbReference>
<sequence length="181" mass="19674">MPGAVVTCAAGTVCSINSATASGDSFCQVPAGFPSSHDCESQCIGICPADVNEPGRINFICTGPNRYRYCSEAFEDDQDRYCPLGQVCTIDAPCVSATTNSSLCSRPIDPTPNANTICIGKLDRAKYPLVPPDPYCQRYVYCRYHGGIAKGTIYRCPSRQQFNKLTGRCERSPVADCWNIF</sequence>
<dbReference type="Proteomes" id="UP000015102">
    <property type="component" value="Unassembled WGS sequence"/>
</dbReference>
<proteinExistence type="predicted"/>
<dbReference type="InterPro" id="IPR036508">
    <property type="entry name" value="Chitin-bd_dom_sf"/>
</dbReference>
<dbReference type="EnsemblMetazoa" id="MESCA000643-RA">
    <property type="protein sequence ID" value="MESCA000643-PA"/>
    <property type="gene ID" value="MESCA000643"/>
</dbReference>
<evidence type="ECO:0000313" key="2">
    <source>
        <dbReference type="EnsemblMetazoa" id="MESCA000643-PA"/>
    </source>
</evidence>
<dbReference type="SUPFAM" id="SSF57625">
    <property type="entry name" value="Invertebrate chitin-binding proteins"/>
    <property type="match status" value="1"/>
</dbReference>
<dbReference type="AlphaFoldDB" id="T1GBK9"/>
<protein>
    <recommendedName>
        <fullName evidence="1">Chitin-binding type-2 domain-containing protein</fullName>
    </recommendedName>
</protein>
<evidence type="ECO:0000259" key="1">
    <source>
        <dbReference type="PROSITE" id="PS50940"/>
    </source>
</evidence>
<name>T1GBK9_MEGSC</name>
<feature type="domain" description="Chitin-binding type-2" evidence="1">
    <location>
        <begin position="115"/>
        <end position="179"/>
    </location>
</feature>
<dbReference type="Pfam" id="PF01607">
    <property type="entry name" value="CBM_14"/>
    <property type="match status" value="1"/>
</dbReference>
<evidence type="ECO:0000313" key="3">
    <source>
        <dbReference type="Proteomes" id="UP000015102"/>
    </source>
</evidence>
<reference evidence="2" key="2">
    <citation type="submission" date="2015-06" db="UniProtKB">
        <authorList>
            <consortium name="EnsemblMetazoa"/>
        </authorList>
    </citation>
    <scope>IDENTIFICATION</scope>
</reference>
<keyword evidence="3" id="KW-1185">Reference proteome</keyword>
<dbReference type="EMBL" id="CAQQ02007148">
    <property type="status" value="NOT_ANNOTATED_CDS"/>
    <property type="molecule type" value="Genomic_DNA"/>
</dbReference>
<dbReference type="GO" id="GO:0005576">
    <property type="term" value="C:extracellular region"/>
    <property type="evidence" value="ECO:0007669"/>
    <property type="project" value="InterPro"/>
</dbReference>
<dbReference type="PROSITE" id="PS50940">
    <property type="entry name" value="CHIT_BIND_II"/>
    <property type="match status" value="1"/>
</dbReference>